<reference evidence="2" key="1">
    <citation type="submission" date="2022-12" db="EMBL/GenBank/DDBJ databases">
        <authorList>
            <person name="Petersen C."/>
        </authorList>
    </citation>
    <scope>NUCLEOTIDE SEQUENCE</scope>
    <source>
        <strain evidence="2">IBT 29677</strain>
    </source>
</reference>
<dbReference type="EMBL" id="JAPZBU010000006">
    <property type="protein sequence ID" value="KAJ5397629.1"/>
    <property type="molecule type" value="Genomic_DNA"/>
</dbReference>
<organism evidence="2 3">
    <name type="scientific">Penicillium cosmopolitanum</name>
    <dbReference type="NCBI Taxonomy" id="1131564"/>
    <lineage>
        <taxon>Eukaryota</taxon>
        <taxon>Fungi</taxon>
        <taxon>Dikarya</taxon>
        <taxon>Ascomycota</taxon>
        <taxon>Pezizomycotina</taxon>
        <taxon>Eurotiomycetes</taxon>
        <taxon>Eurotiomycetidae</taxon>
        <taxon>Eurotiales</taxon>
        <taxon>Aspergillaceae</taxon>
        <taxon>Penicillium</taxon>
    </lineage>
</organism>
<sequence length="276" mass="31601">MALISPGVPRKHTINPPKRTLDPEWGRVRVTSTSKFLLEKDLALISLANLRYGIGRTKSKAWHSIKFVGALGIWPGFKTEVKTFINKKTSKRKKDAITIKLHGPDPNLHETEQILVADEHGEILFESDNDERHLRREGYHTALAGKFTFANLINGTVTSSLTSDIYPGYYDWPVIGNWDEPEIRLDYNFDGENKKGNKKGNKKDKAKLFNLTWKLLVIDDLEFGSWFDLLWAFVGNPVLIQQQQQQRAARDLAPLEEGSHQKARRKLNRIMKADQQ</sequence>
<reference evidence="2" key="2">
    <citation type="journal article" date="2023" name="IMA Fungus">
        <title>Comparative genomic study of the Penicillium genus elucidates a diverse pangenome and 15 lateral gene transfer events.</title>
        <authorList>
            <person name="Petersen C."/>
            <person name="Sorensen T."/>
            <person name="Nielsen M.R."/>
            <person name="Sondergaard T.E."/>
            <person name="Sorensen J.L."/>
            <person name="Fitzpatrick D.A."/>
            <person name="Frisvad J.C."/>
            <person name="Nielsen K.L."/>
        </authorList>
    </citation>
    <scope>NUCLEOTIDE SEQUENCE</scope>
    <source>
        <strain evidence="2">IBT 29677</strain>
    </source>
</reference>
<name>A0A9W9W2T6_9EURO</name>
<dbReference type="GeneID" id="81369359"/>
<proteinExistence type="predicted"/>
<comment type="caution">
    <text evidence="2">The sequence shown here is derived from an EMBL/GenBank/DDBJ whole genome shotgun (WGS) entry which is preliminary data.</text>
</comment>
<feature type="region of interest" description="Disordered" evidence="1">
    <location>
        <begin position="252"/>
        <end position="276"/>
    </location>
</feature>
<dbReference type="AlphaFoldDB" id="A0A9W9W2T6"/>
<accession>A0A9W9W2T6</accession>
<dbReference type="RefSeq" id="XP_056489681.1">
    <property type="nucleotide sequence ID" value="XM_056630379.1"/>
</dbReference>
<evidence type="ECO:0000256" key="1">
    <source>
        <dbReference type="SAM" id="MobiDB-lite"/>
    </source>
</evidence>
<feature type="region of interest" description="Disordered" evidence="1">
    <location>
        <begin position="1"/>
        <end position="22"/>
    </location>
</feature>
<gene>
    <name evidence="2" type="ORF">N7509_005742</name>
</gene>
<dbReference type="Proteomes" id="UP001147747">
    <property type="component" value="Unassembled WGS sequence"/>
</dbReference>
<protein>
    <submittedName>
        <fullName evidence="2">Uncharacterized protein</fullName>
    </submittedName>
</protein>
<keyword evidence="3" id="KW-1185">Reference proteome</keyword>
<dbReference type="OrthoDB" id="3796275at2759"/>
<evidence type="ECO:0000313" key="3">
    <source>
        <dbReference type="Proteomes" id="UP001147747"/>
    </source>
</evidence>
<evidence type="ECO:0000313" key="2">
    <source>
        <dbReference type="EMBL" id="KAJ5397629.1"/>
    </source>
</evidence>